<keyword evidence="3" id="KW-1185">Reference proteome</keyword>
<protein>
    <submittedName>
        <fullName evidence="2">Uncharacterized protein</fullName>
    </submittedName>
</protein>
<proteinExistence type="predicted"/>
<feature type="region of interest" description="Disordered" evidence="1">
    <location>
        <begin position="178"/>
        <end position="198"/>
    </location>
</feature>
<feature type="compositionally biased region" description="Basic and acidic residues" evidence="1">
    <location>
        <begin position="131"/>
        <end position="140"/>
    </location>
</feature>
<dbReference type="Proteomes" id="UP000192596">
    <property type="component" value="Unassembled WGS sequence"/>
</dbReference>
<accession>A0A1V8SJ99</accession>
<comment type="caution">
    <text evidence="2">The sequence shown here is derived from an EMBL/GenBank/DDBJ whole genome shotgun (WGS) entry which is preliminary data.</text>
</comment>
<feature type="region of interest" description="Disordered" evidence="1">
    <location>
        <begin position="211"/>
        <end position="239"/>
    </location>
</feature>
<dbReference type="InParanoid" id="A0A1V8SJ99"/>
<gene>
    <name evidence="2" type="ORF">B0A48_15065</name>
</gene>
<organism evidence="2 3">
    <name type="scientific">Cryoendolithus antarcticus</name>
    <dbReference type="NCBI Taxonomy" id="1507870"/>
    <lineage>
        <taxon>Eukaryota</taxon>
        <taxon>Fungi</taxon>
        <taxon>Dikarya</taxon>
        <taxon>Ascomycota</taxon>
        <taxon>Pezizomycotina</taxon>
        <taxon>Dothideomycetes</taxon>
        <taxon>Dothideomycetidae</taxon>
        <taxon>Cladosporiales</taxon>
        <taxon>Cladosporiaceae</taxon>
        <taxon>Cryoendolithus</taxon>
    </lineage>
</organism>
<name>A0A1V8SJ99_9PEZI</name>
<feature type="compositionally biased region" description="Acidic residues" evidence="1">
    <location>
        <begin position="34"/>
        <end position="52"/>
    </location>
</feature>
<feature type="region of interest" description="Disordered" evidence="1">
    <location>
        <begin position="96"/>
        <end position="144"/>
    </location>
</feature>
<evidence type="ECO:0000313" key="2">
    <source>
        <dbReference type="EMBL" id="OQN99216.1"/>
    </source>
</evidence>
<dbReference type="AlphaFoldDB" id="A0A1V8SJ99"/>
<feature type="compositionally biased region" description="Basic and acidic residues" evidence="1">
    <location>
        <begin position="227"/>
        <end position="239"/>
    </location>
</feature>
<feature type="region of interest" description="Disordered" evidence="1">
    <location>
        <begin position="21"/>
        <end position="67"/>
    </location>
</feature>
<sequence length="239" mass="25699">MAKPPFTSSINWSSNYADEDEAVAKSQTMGYGDIEFDGTGEGDVDDEDEGEGAAETKSKPSKAMGCKAKGANLQAQLAQLEAAHFAKLLEEFGADEIAQLPSDAEGGEKEGMEGEQGEDDEEDDDDDEEEGKEKEGEEPKSMTARLDALLIQNWVAACQWAIDDGDEQSFEQYYNAISGSAPGEGLESEREQAGEPESLEIEVVRVERDHGEEIAGNDELGAGAGADEYRQEGCVDRLA</sequence>
<feature type="compositionally biased region" description="Acidic residues" evidence="1">
    <location>
        <begin position="113"/>
        <end position="130"/>
    </location>
</feature>
<dbReference type="EMBL" id="NAJO01000041">
    <property type="protein sequence ID" value="OQN99216.1"/>
    <property type="molecule type" value="Genomic_DNA"/>
</dbReference>
<evidence type="ECO:0000256" key="1">
    <source>
        <dbReference type="SAM" id="MobiDB-lite"/>
    </source>
</evidence>
<evidence type="ECO:0000313" key="3">
    <source>
        <dbReference type="Proteomes" id="UP000192596"/>
    </source>
</evidence>
<reference evidence="3" key="1">
    <citation type="submission" date="2017-03" db="EMBL/GenBank/DDBJ databases">
        <title>Genomes of endolithic fungi from Antarctica.</title>
        <authorList>
            <person name="Coleine C."/>
            <person name="Masonjones S."/>
            <person name="Stajich J.E."/>
        </authorList>
    </citation>
    <scope>NUCLEOTIDE SEQUENCE [LARGE SCALE GENOMIC DNA]</scope>
    <source>
        <strain evidence="3">CCFEE 5527</strain>
    </source>
</reference>